<dbReference type="Pfam" id="PF01966">
    <property type="entry name" value="HD"/>
    <property type="match status" value="1"/>
</dbReference>
<comment type="caution">
    <text evidence="2">The sequence shown here is derived from an EMBL/GenBank/DDBJ whole genome shotgun (WGS) entry which is preliminary data.</text>
</comment>
<dbReference type="EMBL" id="SLWN01000005">
    <property type="protein sequence ID" value="TCO30266.1"/>
    <property type="molecule type" value="Genomic_DNA"/>
</dbReference>
<dbReference type="PANTHER" id="PTHR38659:SF2">
    <property type="entry name" value="HDIG DOMAIN PROTEIN"/>
    <property type="match status" value="1"/>
</dbReference>
<proteinExistence type="predicted"/>
<evidence type="ECO:0000259" key="1">
    <source>
        <dbReference type="SMART" id="SM00471"/>
    </source>
</evidence>
<accession>A0A4V2S051</accession>
<dbReference type="Proteomes" id="UP000294508">
    <property type="component" value="Unassembled WGS sequence"/>
</dbReference>
<dbReference type="InterPro" id="IPR006674">
    <property type="entry name" value="HD_domain"/>
</dbReference>
<dbReference type="RefSeq" id="WP_132209940.1">
    <property type="nucleotide sequence ID" value="NZ_SLWN01000005.1"/>
</dbReference>
<gene>
    <name evidence="2" type="ORF">EV652_105260</name>
</gene>
<dbReference type="Gene3D" id="1.10.3210.10">
    <property type="entry name" value="Hypothetical protein af1432"/>
    <property type="match status" value="1"/>
</dbReference>
<dbReference type="SUPFAM" id="SSF109604">
    <property type="entry name" value="HD-domain/PDEase-like"/>
    <property type="match status" value="1"/>
</dbReference>
<dbReference type="InterPro" id="IPR006675">
    <property type="entry name" value="HDIG_dom"/>
</dbReference>
<evidence type="ECO:0000313" key="2">
    <source>
        <dbReference type="EMBL" id="TCO30266.1"/>
    </source>
</evidence>
<dbReference type="CDD" id="cd00077">
    <property type="entry name" value="HDc"/>
    <property type="match status" value="1"/>
</dbReference>
<dbReference type="AlphaFoldDB" id="A0A4V2S051"/>
<keyword evidence="3" id="KW-1185">Reference proteome</keyword>
<evidence type="ECO:0000313" key="3">
    <source>
        <dbReference type="Proteomes" id="UP000294508"/>
    </source>
</evidence>
<dbReference type="OrthoDB" id="1722553at2"/>
<dbReference type="InterPro" id="IPR003607">
    <property type="entry name" value="HD/PDEase_dom"/>
</dbReference>
<organism evidence="2 3">
    <name type="scientific">Kribbella steppae</name>
    <dbReference type="NCBI Taxonomy" id="2512223"/>
    <lineage>
        <taxon>Bacteria</taxon>
        <taxon>Bacillati</taxon>
        <taxon>Actinomycetota</taxon>
        <taxon>Actinomycetes</taxon>
        <taxon>Propionibacteriales</taxon>
        <taxon>Kribbellaceae</taxon>
        <taxon>Kribbella</taxon>
    </lineage>
</organism>
<protein>
    <recommendedName>
        <fullName evidence="1">HD/PDEase domain-containing protein</fullName>
    </recommendedName>
</protein>
<dbReference type="PANTHER" id="PTHR38659">
    <property type="entry name" value="METAL-DEPENDENT PHOSPHOHYDROLASE"/>
    <property type="match status" value="1"/>
</dbReference>
<dbReference type="SMART" id="SM00471">
    <property type="entry name" value="HDc"/>
    <property type="match status" value="1"/>
</dbReference>
<sequence>MRIPTDREIRALHRDHAPTREAFESVHSHCELVCRIAEQFLGRWDLDGDLVRAGALLHDVGVYRLYTPDGELDTLGYVRHGVLGHELLRDLGFPDEISRFCSRHTGVGITRDDVRRQSLPIPIDDYIPGSPEEELVMYADKFHSKRTPPVFVSGDTYADAVGRWGVDKVIAFGALRQRYGDPDLESLSSVAGHGVT</sequence>
<dbReference type="NCBIfam" id="TIGR00277">
    <property type="entry name" value="HDIG"/>
    <property type="match status" value="1"/>
</dbReference>
<name>A0A4V2S051_9ACTN</name>
<reference evidence="2 3" key="1">
    <citation type="journal article" date="2015" name="Stand. Genomic Sci.">
        <title>Genomic Encyclopedia of Bacterial and Archaeal Type Strains, Phase III: the genomes of soil and plant-associated and newly described type strains.</title>
        <authorList>
            <person name="Whitman W.B."/>
            <person name="Woyke T."/>
            <person name="Klenk H.P."/>
            <person name="Zhou Y."/>
            <person name="Lilburn T.G."/>
            <person name="Beck B.J."/>
            <person name="De Vos P."/>
            <person name="Vandamme P."/>
            <person name="Eisen J.A."/>
            <person name="Garrity G."/>
            <person name="Hugenholtz P."/>
            <person name="Kyrpides N.C."/>
        </authorList>
    </citation>
    <scope>NUCLEOTIDE SEQUENCE [LARGE SCALE GENOMIC DNA]</scope>
    <source>
        <strain evidence="2 3">VKM Ac-2572</strain>
    </source>
</reference>
<feature type="domain" description="HD/PDEase" evidence="1">
    <location>
        <begin position="22"/>
        <end position="154"/>
    </location>
</feature>